<keyword evidence="6" id="KW-0808">Transferase</keyword>
<organism evidence="19 20">
    <name type="scientific">Sordaria macrospora</name>
    <dbReference type="NCBI Taxonomy" id="5147"/>
    <lineage>
        <taxon>Eukaryota</taxon>
        <taxon>Fungi</taxon>
        <taxon>Dikarya</taxon>
        <taxon>Ascomycota</taxon>
        <taxon>Pezizomycotina</taxon>
        <taxon>Sordariomycetes</taxon>
        <taxon>Sordariomycetidae</taxon>
        <taxon>Sordariales</taxon>
        <taxon>Sordariaceae</taxon>
        <taxon>Sordaria</taxon>
    </lineage>
</organism>
<dbReference type="InterPro" id="IPR000417">
    <property type="entry name" value="Hyethyz_kinase"/>
</dbReference>
<dbReference type="InterPro" id="IPR022998">
    <property type="entry name" value="ThiamineP_synth_TenI"/>
</dbReference>
<dbReference type="PRINTS" id="PR01099">
    <property type="entry name" value="HYETHTZKNASE"/>
</dbReference>
<evidence type="ECO:0000256" key="4">
    <source>
        <dbReference type="ARBA" id="ARBA00004868"/>
    </source>
</evidence>
<dbReference type="SUPFAM" id="SSF51391">
    <property type="entry name" value="Thiamin phosphate synthase"/>
    <property type="match status" value="1"/>
</dbReference>
<dbReference type="Pfam" id="PF02110">
    <property type="entry name" value="HK"/>
    <property type="match status" value="1"/>
</dbReference>
<dbReference type="NCBIfam" id="NF006830">
    <property type="entry name" value="PRK09355.1"/>
    <property type="match status" value="1"/>
</dbReference>
<dbReference type="AlphaFoldDB" id="A0A8S8ZJF8"/>
<comment type="pathway">
    <text evidence="4">Cofactor biosynthesis; thiamine diphosphate biosynthesis; 4-methyl-5-(2-phosphoethyl)-thiazole from 5-(2-hydroxyethyl)-4-methylthiazole: step 1/1.</text>
</comment>
<evidence type="ECO:0000256" key="7">
    <source>
        <dbReference type="ARBA" id="ARBA00022723"/>
    </source>
</evidence>
<dbReference type="InterPro" id="IPR013785">
    <property type="entry name" value="Aldolase_TIM"/>
</dbReference>
<dbReference type="GO" id="GO:0004789">
    <property type="term" value="F:thiamine-phosphate diphosphorylase activity"/>
    <property type="evidence" value="ECO:0007669"/>
    <property type="project" value="UniProtKB-EC"/>
</dbReference>
<dbReference type="PANTHER" id="PTHR20857:SF23">
    <property type="entry name" value="THIAMINE BIOSYNTHETIC BIFUNCTIONAL ENZYME"/>
    <property type="match status" value="1"/>
</dbReference>
<dbReference type="Gene3D" id="3.20.20.70">
    <property type="entry name" value="Aldolase class I"/>
    <property type="match status" value="1"/>
</dbReference>
<dbReference type="NCBIfam" id="TIGR00694">
    <property type="entry name" value="thiM"/>
    <property type="match status" value="1"/>
</dbReference>
<accession>A0A8S8ZJF8</accession>
<evidence type="ECO:0000256" key="11">
    <source>
        <dbReference type="ARBA" id="ARBA00022842"/>
    </source>
</evidence>
<evidence type="ECO:0000256" key="5">
    <source>
        <dbReference type="ARBA" id="ARBA00005165"/>
    </source>
</evidence>
<evidence type="ECO:0000256" key="3">
    <source>
        <dbReference type="ARBA" id="ARBA00003814"/>
    </source>
</evidence>
<comment type="caution">
    <text evidence="19">The sequence shown here is derived from an EMBL/GenBank/DDBJ whole genome shotgun (WGS) entry which is preliminary data.</text>
</comment>
<evidence type="ECO:0000256" key="10">
    <source>
        <dbReference type="ARBA" id="ARBA00022840"/>
    </source>
</evidence>
<dbReference type="GO" id="GO:0005737">
    <property type="term" value="C:cytoplasm"/>
    <property type="evidence" value="ECO:0007669"/>
    <property type="project" value="TreeGrafter"/>
</dbReference>
<keyword evidence="7" id="KW-0479">Metal-binding</keyword>
<dbReference type="CDD" id="cd00564">
    <property type="entry name" value="TMP_TenI"/>
    <property type="match status" value="1"/>
</dbReference>
<evidence type="ECO:0000256" key="13">
    <source>
        <dbReference type="ARBA" id="ARBA00047334"/>
    </source>
</evidence>
<name>A0A8S8ZJF8_SORMA</name>
<evidence type="ECO:0000259" key="18">
    <source>
        <dbReference type="Pfam" id="PF02581"/>
    </source>
</evidence>
<keyword evidence="8" id="KW-0547">Nucleotide-binding</keyword>
<dbReference type="FunFam" id="3.20.20.70:FF:000104">
    <property type="entry name" value="Thiamine biosynthetic bifunctional enzyme"/>
    <property type="match status" value="1"/>
</dbReference>
<dbReference type="GO" id="GO:0009228">
    <property type="term" value="P:thiamine biosynthetic process"/>
    <property type="evidence" value="ECO:0007669"/>
    <property type="project" value="UniProtKB-KW"/>
</dbReference>
<dbReference type="GO" id="GO:0000287">
    <property type="term" value="F:magnesium ion binding"/>
    <property type="evidence" value="ECO:0007669"/>
    <property type="project" value="InterPro"/>
</dbReference>
<dbReference type="InterPro" id="IPR029056">
    <property type="entry name" value="Ribokinase-like"/>
</dbReference>
<evidence type="ECO:0000256" key="12">
    <source>
        <dbReference type="ARBA" id="ARBA00022977"/>
    </source>
</evidence>
<dbReference type="OMA" id="GQTDMPI"/>
<keyword evidence="10" id="KW-0067">ATP-binding</keyword>
<evidence type="ECO:0000256" key="2">
    <source>
        <dbReference type="ARBA" id="ARBA00001946"/>
    </source>
</evidence>
<dbReference type="PANTHER" id="PTHR20857">
    <property type="entry name" value="THIAMINE-PHOSPHATE PYROPHOSPHORYLASE"/>
    <property type="match status" value="1"/>
</dbReference>
<dbReference type="EMBL" id="NMPR01000158">
    <property type="protein sequence ID" value="KAA8628906.1"/>
    <property type="molecule type" value="Genomic_DNA"/>
</dbReference>
<gene>
    <name evidence="19" type="ORF">SMACR_02265</name>
</gene>
<dbReference type="InterPro" id="IPR036206">
    <property type="entry name" value="ThiamineP_synth_sf"/>
</dbReference>
<keyword evidence="12" id="KW-0784">Thiamine biosynthesis</keyword>
<comment type="similarity">
    <text evidence="16">In the C-terminal section; belongs to the Thz kinase family.</text>
</comment>
<evidence type="ECO:0000256" key="15">
    <source>
        <dbReference type="ARBA" id="ARBA00047883"/>
    </source>
</evidence>
<comment type="catalytic activity">
    <reaction evidence="15">
        <text>2-[(2R,5Z)-2-carboxy-4-methylthiazol-5(2H)-ylidene]ethyl phosphate + 4-amino-2-methyl-5-(diphosphooxymethyl)pyrimidine + 2 H(+) = thiamine phosphate + CO2 + diphosphate</text>
        <dbReference type="Rhea" id="RHEA:47844"/>
        <dbReference type="ChEBI" id="CHEBI:15378"/>
        <dbReference type="ChEBI" id="CHEBI:16526"/>
        <dbReference type="ChEBI" id="CHEBI:33019"/>
        <dbReference type="ChEBI" id="CHEBI:37575"/>
        <dbReference type="ChEBI" id="CHEBI:57841"/>
        <dbReference type="ChEBI" id="CHEBI:62899"/>
        <dbReference type="EC" id="2.5.1.3"/>
    </reaction>
</comment>
<evidence type="ECO:0000256" key="6">
    <source>
        <dbReference type="ARBA" id="ARBA00022679"/>
    </source>
</evidence>
<dbReference type="NCBIfam" id="TIGR00693">
    <property type="entry name" value="thiE"/>
    <property type="match status" value="1"/>
</dbReference>
<protein>
    <recommendedName>
        <fullName evidence="18">Thiamine phosphate synthase/TenI domain-containing protein</fullName>
    </recommendedName>
</protein>
<evidence type="ECO:0000256" key="17">
    <source>
        <dbReference type="ARBA" id="ARBA00061283"/>
    </source>
</evidence>
<evidence type="ECO:0000313" key="19">
    <source>
        <dbReference type="EMBL" id="KAA8628906.1"/>
    </source>
</evidence>
<comment type="similarity">
    <text evidence="17">In the N-terminal section; belongs to the thiamine-phosphate synthase family.</text>
</comment>
<evidence type="ECO:0000256" key="8">
    <source>
        <dbReference type="ARBA" id="ARBA00022741"/>
    </source>
</evidence>
<comment type="pathway">
    <text evidence="5">Cofactor biosynthesis; thiamine diphosphate biosynthesis; thiamine phosphate from 4-amino-2-methyl-5-diphosphomethylpyrimidine and 4-methyl-5-(2-phosphoethyl)-thiazole: step 1/1.</text>
</comment>
<dbReference type="CDD" id="cd01170">
    <property type="entry name" value="THZ_kinase"/>
    <property type="match status" value="1"/>
</dbReference>
<dbReference type="InterPro" id="IPR034291">
    <property type="entry name" value="TMP_synthase"/>
</dbReference>
<comment type="catalytic activity">
    <reaction evidence="13">
        <text>4-methyl-5-(2-phosphooxyethyl)-thiazole + 4-amino-2-methyl-5-(diphosphooxymethyl)pyrimidine + H(+) = thiamine phosphate + diphosphate</text>
        <dbReference type="Rhea" id="RHEA:22328"/>
        <dbReference type="ChEBI" id="CHEBI:15378"/>
        <dbReference type="ChEBI" id="CHEBI:33019"/>
        <dbReference type="ChEBI" id="CHEBI:37575"/>
        <dbReference type="ChEBI" id="CHEBI:57841"/>
        <dbReference type="ChEBI" id="CHEBI:58296"/>
        <dbReference type="EC" id="2.5.1.3"/>
    </reaction>
</comment>
<comment type="cofactor">
    <cofactor evidence="2">
        <name>Mg(2+)</name>
        <dbReference type="ChEBI" id="CHEBI:18420"/>
    </cofactor>
</comment>
<comment type="catalytic activity">
    <reaction evidence="14">
        <text>2-(2-carboxy-4-methylthiazol-5-yl)ethyl phosphate + 4-amino-2-methyl-5-(diphosphooxymethyl)pyrimidine + 2 H(+) = thiamine phosphate + CO2 + diphosphate</text>
        <dbReference type="Rhea" id="RHEA:47848"/>
        <dbReference type="ChEBI" id="CHEBI:15378"/>
        <dbReference type="ChEBI" id="CHEBI:16526"/>
        <dbReference type="ChEBI" id="CHEBI:33019"/>
        <dbReference type="ChEBI" id="CHEBI:37575"/>
        <dbReference type="ChEBI" id="CHEBI:57841"/>
        <dbReference type="ChEBI" id="CHEBI:62890"/>
        <dbReference type="EC" id="2.5.1.3"/>
    </reaction>
</comment>
<dbReference type="Pfam" id="PF02581">
    <property type="entry name" value="TMP-TENI"/>
    <property type="match status" value="1"/>
</dbReference>
<dbReference type="VEuPathDB" id="FungiDB:SMAC_02265"/>
<evidence type="ECO:0000256" key="1">
    <source>
        <dbReference type="ARBA" id="ARBA00001771"/>
    </source>
</evidence>
<dbReference type="GO" id="GO:0004417">
    <property type="term" value="F:hydroxyethylthiazole kinase activity"/>
    <property type="evidence" value="ECO:0007669"/>
    <property type="project" value="UniProtKB-EC"/>
</dbReference>
<proteinExistence type="inferred from homology"/>
<dbReference type="Gene3D" id="3.40.1190.20">
    <property type="match status" value="1"/>
</dbReference>
<sequence length="523" mass="55671">MDRNSVNYAVYLVTDSTPAILGDRDLYEVVEASVRGGTTIVQLRDKTSDTGDMIAMGKKLHAITKKYNVPLLINDRIDVALAVGCEGVHIGQDDMELSTARRLLGPDAIIGVTVSTIEEAMVACKGGADYLGIGTVYATPTKTNTKNIIGAAGVRDILQAMADAGYDHVKTVCIGGINAENLQRIVYQSEAPSKKLDGVAVVSALVAAPDPEAAAKNLVVLFNSLPPFIREPTGLRGETADAILKLVPDVVREVANKKPLSHNMTNLVVQNFAANVALAIGASPIMANYGEEAFDLCKLGGALVVNMGTVDPDGLQNYLKALRAYNSVGQPVVYDPVGAGATTLRRAAVKTILSNGYLDIIKGNEGEIRTVYGIDGHGTIQQRGVDSSSELDVSQKAELVRKLAAREKDVVVMTGETDYLSDGQHTFRIDNGHVYLEMVTGTGCVLGTTISAFVAAFPQDKLAATVAALLHFEIAAERAAERKDVQGPGTFVPAFLDELFKIRKETGESKLGWLKSAKLTRLS</sequence>
<evidence type="ECO:0000313" key="20">
    <source>
        <dbReference type="Proteomes" id="UP000433876"/>
    </source>
</evidence>
<feature type="domain" description="Thiamine phosphate synthase/TenI" evidence="18">
    <location>
        <begin position="10"/>
        <end position="205"/>
    </location>
</feature>
<keyword evidence="11" id="KW-0460">Magnesium</keyword>
<dbReference type="HAMAP" id="MF_00097">
    <property type="entry name" value="TMP_synthase"/>
    <property type="match status" value="1"/>
</dbReference>
<comment type="function">
    <text evidence="3">Condenses 4-methyl-5-(beta-hydroxyethyl)thiazole monophosphate (THZ-P) and 2-methyl-4-amino-5-hydroxymethyl pyrimidine pyrophosphate (HMP-PP) to form thiamine monophosphate (TMP).</text>
</comment>
<evidence type="ECO:0000256" key="9">
    <source>
        <dbReference type="ARBA" id="ARBA00022777"/>
    </source>
</evidence>
<dbReference type="Proteomes" id="UP000433876">
    <property type="component" value="Unassembled WGS sequence"/>
</dbReference>
<reference evidence="19 20" key="1">
    <citation type="submission" date="2017-07" db="EMBL/GenBank/DDBJ databases">
        <title>Genome sequence of the Sordaria macrospora wild type strain R19027.</title>
        <authorList>
            <person name="Nowrousian M."/>
            <person name="Teichert I."/>
            <person name="Kueck U."/>
        </authorList>
    </citation>
    <scope>NUCLEOTIDE SEQUENCE [LARGE SCALE GENOMIC DNA]</scope>
    <source>
        <strain evidence="19 20">R19027</strain>
        <tissue evidence="19">Mycelium</tissue>
    </source>
</reference>
<keyword evidence="9" id="KW-0418">Kinase</keyword>
<evidence type="ECO:0000256" key="14">
    <source>
        <dbReference type="ARBA" id="ARBA00047851"/>
    </source>
</evidence>
<evidence type="ECO:0000256" key="16">
    <source>
        <dbReference type="ARBA" id="ARBA00061146"/>
    </source>
</evidence>
<dbReference type="SUPFAM" id="SSF53613">
    <property type="entry name" value="Ribokinase-like"/>
    <property type="match status" value="1"/>
</dbReference>
<dbReference type="FunFam" id="3.40.1190.20:FF:000042">
    <property type="entry name" value="Probable thiamine biosynthetic bifunctional enzyme"/>
    <property type="match status" value="1"/>
</dbReference>
<dbReference type="HAMAP" id="MF_00228">
    <property type="entry name" value="Thz_kinase"/>
    <property type="match status" value="1"/>
</dbReference>
<dbReference type="GO" id="GO:0005524">
    <property type="term" value="F:ATP binding"/>
    <property type="evidence" value="ECO:0007669"/>
    <property type="project" value="UniProtKB-KW"/>
</dbReference>
<comment type="catalytic activity">
    <reaction evidence="1">
        <text>5-(2-hydroxyethyl)-4-methylthiazole + ATP = 4-methyl-5-(2-phosphooxyethyl)-thiazole + ADP + H(+)</text>
        <dbReference type="Rhea" id="RHEA:24212"/>
        <dbReference type="ChEBI" id="CHEBI:15378"/>
        <dbReference type="ChEBI" id="CHEBI:17957"/>
        <dbReference type="ChEBI" id="CHEBI:30616"/>
        <dbReference type="ChEBI" id="CHEBI:58296"/>
        <dbReference type="ChEBI" id="CHEBI:456216"/>
        <dbReference type="EC" id="2.7.1.50"/>
    </reaction>
</comment>